<protein>
    <recommendedName>
        <fullName evidence="7">Peptidase A1 domain-containing protein</fullName>
    </recommendedName>
</protein>
<dbReference type="GO" id="GO:0004190">
    <property type="term" value="F:aspartic-type endopeptidase activity"/>
    <property type="evidence" value="ECO:0007669"/>
    <property type="project" value="UniProtKB-KW"/>
</dbReference>
<accession>A0AAD2HU83</accession>
<dbReference type="SUPFAM" id="SSF50630">
    <property type="entry name" value="Acid proteases"/>
    <property type="match status" value="1"/>
</dbReference>
<dbReference type="Proteomes" id="UP001295794">
    <property type="component" value="Unassembled WGS sequence"/>
</dbReference>
<dbReference type="PROSITE" id="PS00141">
    <property type="entry name" value="ASP_PROTEASE"/>
    <property type="match status" value="1"/>
</dbReference>
<dbReference type="InterPro" id="IPR001461">
    <property type="entry name" value="Aspartic_peptidase_A1"/>
</dbReference>
<dbReference type="InterPro" id="IPR021109">
    <property type="entry name" value="Peptidase_aspartic_dom_sf"/>
</dbReference>
<name>A0AAD2HU83_9AGAR</name>
<dbReference type="PROSITE" id="PS51767">
    <property type="entry name" value="PEPTIDASE_A1"/>
    <property type="match status" value="1"/>
</dbReference>
<feature type="signal peptide" evidence="6">
    <location>
        <begin position="1"/>
        <end position="22"/>
    </location>
</feature>
<dbReference type="EMBL" id="CAVNYO010000450">
    <property type="protein sequence ID" value="CAK5282268.1"/>
    <property type="molecule type" value="Genomic_DNA"/>
</dbReference>
<evidence type="ECO:0000313" key="10">
    <source>
        <dbReference type="Proteomes" id="UP001295794"/>
    </source>
</evidence>
<dbReference type="InterPro" id="IPR034164">
    <property type="entry name" value="Pepsin-like_dom"/>
</dbReference>
<evidence type="ECO:0000256" key="2">
    <source>
        <dbReference type="ARBA" id="ARBA00022750"/>
    </source>
</evidence>
<keyword evidence="5" id="KW-0645">Protease</keyword>
<evidence type="ECO:0000256" key="3">
    <source>
        <dbReference type="PIRSR" id="PIRSR601461-1"/>
    </source>
</evidence>
<evidence type="ECO:0000256" key="5">
    <source>
        <dbReference type="RuleBase" id="RU000454"/>
    </source>
</evidence>
<keyword evidence="5" id="KW-0378">Hydrolase</keyword>
<proteinExistence type="inferred from homology"/>
<organism evidence="8 10">
    <name type="scientific">Mycena citricolor</name>
    <dbReference type="NCBI Taxonomy" id="2018698"/>
    <lineage>
        <taxon>Eukaryota</taxon>
        <taxon>Fungi</taxon>
        <taxon>Dikarya</taxon>
        <taxon>Basidiomycota</taxon>
        <taxon>Agaricomycotina</taxon>
        <taxon>Agaricomycetes</taxon>
        <taxon>Agaricomycetidae</taxon>
        <taxon>Agaricales</taxon>
        <taxon>Marasmiineae</taxon>
        <taxon>Mycenaceae</taxon>
        <taxon>Mycena</taxon>
    </lineage>
</organism>
<dbReference type="Gene3D" id="2.40.70.10">
    <property type="entry name" value="Acid Proteases"/>
    <property type="match status" value="2"/>
</dbReference>
<dbReference type="GO" id="GO:0000324">
    <property type="term" value="C:fungal-type vacuole"/>
    <property type="evidence" value="ECO:0007669"/>
    <property type="project" value="TreeGrafter"/>
</dbReference>
<dbReference type="InterPro" id="IPR001969">
    <property type="entry name" value="Aspartic_peptidase_AS"/>
</dbReference>
<dbReference type="Pfam" id="PF00026">
    <property type="entry name" value="Asp"/>
    <property type="match status" value="1"/>
</dbReference>
<dbReference type="CDD" id="cd05471">
    <property type="entry name" value="pepsin_like"/>
    <property type="match status" value="1"/>
</dbReference>
<comment type="similarity">
    <text evidence="1 5">Belongs to the peptidase A1 family.</text>
</comment>
<evidence type="ECO:0000313" key="9">
    <source>
        <dbReference type="EMBL" id="CAK5282284.1"/>
    </source>
</evidence>
<dbReference type="PRINTS" id="PR00792">
    <property type="entry name" value="PEPSIN"/>
</dbReference>
<feature type="chain" id="PRO_5042440812" description="Peptidase A1 domain-containing protein" evidence="6">
    <location>
        <begin position="23"/>
        <end position="467"/>
    </location>
</feature>
<feature type="active site" evidence="3">
    <location>
        <position position="352"/>
    </location>
</feature>
<feature type="active site" evidence="3">
    <location>
        <position position="128"/>
    </location>
</feature>
<dbReference type="GO" id="GO:0006508">
    <property type="term" value="P:proteolysis"/>
    <property type="evidence" value="ECO:0007669"/>
    <property type="project" value="UniProtKB-KW"/>
</dbReference>
<evidence type="ECO:0000256" key="1">
    <source>
        <dbReference type="ARBA" id="ARBA00007447"/>
    </source>
</evidence>
<evidence type="ECO:0000259" key="7">
    <source>
        <dbReference type="PROSITE" id="PS51767"/>
    </source>
</evidence>
<keyword evidence="10" id="KW-1185">Reference proteome</keyword>
<dbReference type="PANTHER" id="PTHR47966:SF47">
    <property type="entry name" value="ENDOPEPTIDASE, PUTATIVE (AFU_ORTHOLOGUE AFUA_3G01220)-RELATED"/>
    <property type="match status" value="1"/>
</dbReference>
<dbReference type="EMBL" id="CAVNYO010000451">
    <property type="protein sequence ID" value="CAK5282284.1"/>
    <property type="molecule type" value="Genomic_DNA"/>
</dbReference>
<feature type="disulfide bond" evidence="4">
    <location>
        <begin position="384"/>
        <end position="422"/>
    </location>
</feature>
<dbReference type="AlphaFoldDB" id="A0AAD2HU83"/>
<evidence type="ECO:0000256" key="4">
    <source>
        <dbReference type="PIRSR" id="PIRSR601461-2"/>
    </source>
</evidence>
<keyword evidence="2 5" id="KW-0064">Aspartyl protease</keyword>
<comment type="caution">
    <text evidence="8">The sequence shown here is derived from an EMBL/GenBank/DDBJ whole genome shotgun (WGS) entry which is preliminary data.</text>
</comment>
<keyword evidence="6" id="KW-0732">Signal</keyword>
<reference evidence="8" key="1">
    <citation type="submission" date="2023-11" db="EMBL/GenBank/DDBJ databases">
        <authorList>
            <person name="De Vega J J."/>
            <person name="De Vega J J."/>
        </authorList>
    </citation>
    <scope>NUCLEOTIDE SEQUENCE</scope>
</reference>
<gene>
    <name evidence="8" type="ORF">MYCIT1_LOCUS33883</name>
    <name evidence="9" type="ORF">MYCIT1_LOCUS33914</name>
</gene>
<keyword evidence="4" id="KW-1015">Disulfide bond</keyword>
<evidence type="ECO:0000256" key="6">
    <source>
        <dbReference type="SAM" id="SignalP"/>
    </source>
</evidence>
<sequence>MSSASFLSLLVSLFCSALLVSAAPGPGVRVAESLPPPPSSYDVMRHLPAPGAERNLPPAVLPQAVFSAPLHASAPRRQAKTHALSHLVAAQSGAKATIPQVSLTGPALDMEYLAQIVVGGQKFDAIVDTGSSDTWLIEDNFVCLNQSGQAQPPAGCNFGAATYNKTESKTFKAFPNSSFAIVYGDGEYMSGAAMYETVNVGGLSVSSQEMGVVSKASWSGDGLSSGLLGLAYPALTSVRNGTKGPVMSYDPFFISAVKQHKTMHSYFSLAINRGTTRGEHSNAEPHLGYLSFGGIAPVPVTSTNVTVPVQGYAVSPSGSSSSPFSYFAVDIQEYVFPQSANVSSSNNNTIIDSGTTLNILPAPVAQAYNADIGTWRNGSYYVPCNATMPPFSVVLAGKSFSIDPRDQVVRAGTDNVTGEDVCLSGTQSGGEDLGNDIFILGDVFLHNVVATFDVVKNSITFSQRKKY</sequence>
<evidence type="ECO:0000313" key="8">
    <source>
        <dbReference type="EMBL" id="CAK5282268.1"/>
    </source>
</evidence>
<dbReference type="InterPro" id="IPR033121">
    <property type="entry name" value="PEPTIDASE_A1"/>
</dbReference>
<feature type="domain" description="Peptidase A1" evidence="7">
    <location>
        <begin position="112"/>
        <end position="462"/>
    </location>
</feature>
<dbReference type="PANTHER" id="PTHR47966">
    <property type="entry name" value="BETA-SITE APP-CLEAVING ENZYME, ISOFORM A-RELATED"/>
    <property type="match status" value="1"/>
</dbReference>